<dbReference type="PANTHER" id="PTHR46375">
    <property type="entry name" value="KELCH REPEAT AND BTB DOMAIN-CONTAINING PROTEIN 13-RELATED"/>
    <property type="match status" value="1"/>
</dbReference>
<evidence type="ECO:0000256" key="1">
    <source>
        <dbReference type="SAM" id="MobiDB-lite"/>
    </source>
</evidence>
<dbReference type="OrthoDB" id="289437at2759"/>
<dbReference type="STRING" id="312017.Q233Z8"/>
<dbReference type="GeneID" id="7846601"/>
<dbReference type="SUPFAM" id="SSF117281">
    <property type="entry name" value="Kelch motif"/>
    <property type="match status" value="2"/>
</dbReference>
<proteinExistence type="predicted"/>
<dbReference type="InterPro" id="IPR006652">
    <property type="entry name" value="Kelch_1"/>
</dbReference>
<dbReference type="SMART" id="SM00612">
    <property type="entry name" value="Kelch"/>
    <property type="match status" value="5"/>
</dbReference>
<gene>
    <name evidence="2" type="ORF">TTHERM_00107070</name>
</gene>
<evidence type="ECO:0000313" key="3">
    <source>
        <dbReference type="Proteomes" id="UP000009168"/>
    </source>
</evidence>
<dbReference type="RefSeq" id="XP_001012350.2">
    <property type="nucleotide sequence ID" value="XM_001012350.2"/>
</dbReference>
<sequence>MGCVQDKNQQQVLVYENSMGEHFSTVSGKDIQNIQVVVMGVTQENEQRIFAYDALTQKFKALLVPQGMTIWNYSCLVHLSNREIFITGGLSSSASEISSQAYIYDSINNRAIRLPNMICPRYTHISIFHKGKLYAIGGRDYGDDDDSAIRSQCERFNFFIHKWEKISKLNIPRCTGFSFIYKDSLYVCGGLTGKMHRSRAIERYDESNDRWVLLDFKLSRGLECGSLFSAAHFLPPTQAKDKFIIVGGNTEEGSQDTMYIYSMSDKTVLGGPSMNQKRVLQKAIAYSNKVHIFGGSETDGVEVYDQSANNWKEDKLQTFSLFVSPQDIDLFSYSQPPVTIPDEIPLSSKINQSHVQQQNQSNITQGVQNGVIQYNINVEKVNEEDENSNGKILSSNDLKKSNLKGEDKKFHIETELSPIAKSLIKEDLIVEKSYLFGTDIDPFILEIDFLNAKIEKKSVPLQIRLFQYQSAVAVKEKNLILLMGGVHDGMNKTVNYTYTLDVEKFVGKRTENMIVGAYAFATLAIYPYVYAIGGKQSTDLSQSNSTYPVILNSTQRFNLETMKWEKLPNLNVKRVSAMVTNFSNKIYVFGGFKGDMEQVRPNEIEVYNQHSPAKDSKGQPIWEVISVKFPIGLEGAPLLKVNLLNQERPDIILFGGRTSSGEIKYISKLSLEIDQTQSEKQTENEEEEEQNDEEPQLSLKLDKLNQMIQSRCLHKVIQPYKNFVLVLGGQFEPYVECVDISKNYTSAALSQVPHIDLMAKTLSSFIKKLKDHTLKQCSFTYF</sequence>
<keyword evidence="3" id="KW-1185">Reference proteome</keyword>
<dbReference type="Proteomes" id="UP000009168">
    <property type="component" value="Unassembled WGS sequence"/>
</dbReference>
<evidence type="ECO:0000313" key="2">
    <source>
        <dbReference type="EMBL" id="EAR92104.2"/>
    </source>
</evidence>
<organism evidence="2 3">
    <name type="scientific">Tetrahymena thermophila (strain SB210)</name>
    <dbReference type="NCBI Taxonomy" id="312017"/>
    <lineage>
        <taxon>Eukaryota</taxon>
        <taxon>Sar</taxon>
        <taxon>Alveolata</taxon>
        <taxon>Ciliophora</taxon>
        <taxon>Intramacronucleata</taxon>
        <taxon>Oligohymenophorea</taxon>
        <taxon>Hymenostomatida</taxon>
        <taxon>Tetrahymenina</taxon>
        <taxon>Tetrahymenidae</taxon>
        <taxon>Tetrahymena</taxon>
    </lineage>
</organism>
<dbReference type="PANTHER" id="PTHR46375:SF3">
    <property type="entry name" value="KELCH REPEAT AND BTB DOMAIN-CONTAINING PROTEIN 13"/>
    <property type="match status" value="1"/>
</dbReference>
<feature type="region of interest" description="Disordered" evidence="1">
    <location>
        <begin position="676"/>
        <end position="697"/>
    </location>
</feature>
<dbReference type="HOGENOM" id="CLU_321739_0_0_1"/>
<dbReference type="InParanoid" id="Q233Z8"/>
<dbReference type="Gene3D" id="2.120.10.80">
    <property type="entry name" value="Kelch-type beta propeller"/>
    <property type="match status" value="2"/>
</dbReference>
<feature type="compositionally biased region" description="Acidic residues" evidence="1">
    <location>
        <begin position="684"/>
        <end position="695"/>
    </location>
</feature>
<name>Q233Z8_TETTS</name>
<dbReference type="InterPro" id="IPR052392">
    <property type="entry name" value="Kelch-BTB_domain-containing"/>
</dbReference>
<reference evidence="3" key="1">
    <citation type="journal article" date="2006" name="PLoS Biol.">
        <title>Macronuclear genome sequence of the ciliate Tetrahymena thermophila, a model eukaryote.</title>
        <authorList>
            <person name="Eisen J.A."/>
            <person name="Coyne R.S."/>
            <person name="Wu M."/>
            <person name="Wu D."/>
            <person name="Thiagarajan M."/>
            <person name="Wortman J.R."/>
            <person name="Badger J.H."/>
            <person name="Ren Q."/>
            <person name="Amedeo P."/>
            <person name="Jones K.M."/>
            <person name="Tallon L.J."/>
            <person name="Delcher A.L."/>
            <person name="Salzberg S.L."/>
            <person name="Silva J.C."/>
            <person name="Haas B.J."/>
            <person name="Majoros W.H."/>
            <person name="Farzad M."/>
            <person name="Carlton J.M."/>
            <person name="Smith R.K. Jr."/>
            <person name="Garg J."/>
            <person name="Pearlman R.E."/>
            <person name="Karrer K.M."/>
            <person name="Sun L."/>
            <person name="Manning G."/>
            <person name="Elde N.C."/>
            <person name="Turkewitz A.P."/>
            <person name="Asai D.J."/>
            <person name="Wilkes D.E."/>
            <person name="Wang Y."/>
            <person name="Cai H."/>
            <person name="Collins K."/>
            <person name="Stewart B.A."/>
            <person name="Lee S.R."/>
            <person name="Wilamowska K."/>
            <person name="Weinberg Z."/>
            <person name="Ruzzo W.L."/>
            <person name="Wloga D."/>
            <person name="Gaertig J."/>
            <person name="Frankel J."/>
            <person name="Tsao C.-C."/>
            <person name="Gorovsky M.A."/>
            <person name="Keeling P.J."/>
            <person name="Waller R.F."/>
            <person name="Patron N.J."/>
            <person name="Cherry J.M."/>
            <person name="Stover N.A."/>
            <person name="Krieger C.J."/>
            <person name="del Toro C."/>
            <person name="Ryder H.F."/>
            <person name="Williamson S.C."/>
            <person name="Barbeau R.A."/>
            <person name="Hamilton E.P."/>
            <person name="Orias E."/>
        </authorList>
    </citation>
    <scope>NUCLEOTIDE SEQUENCE [LARGE SCALE GENOMIC DNA]</scope>
    <source>
        <strain evidence="3">SB210</strain>
    </source>
</reference>
<dbReference type="EMBL" id="GG662767">
    <property type="protein sequence ID" value="EAR92104.2"/>
    <property type="molecule type" value="Genomic_DNA"/>
</dbReference>
<dbReference type="KEGG" id="tet:TTHERM_00107070"/>
<dbReference type="InterPro" id="IPR015915">
    <property type="entry name" value="Kelch-typ_b-propeller"/>
</dbReference>
<dbReference type="AlphaFoldDB" id="Q233Z8"/>
<protein>
    <submittedName>
        <fullName evidence="2">Kelch motif protein</fullName>
    </submittedName>
</protein>
<accession>Q233Z8</accession>
<dbReference type="eggNOG" id="KOG4441">
    <property type="taxonomic scope" value="Eukaryota"/>
</dbReference>